<dbReference type="PANTHER" id="PTHR43433:SF5">
    <property type="entry name" value="AB HYDROLASE-1 DOMAIN-CONTAINING PROTEIN"/>
    <property type="match status" value="1"/>
</dbReference>
<evidence type="ECO:0000313" key="2">
    <source>
        <dbReference type="EMBL" id="MBN8205191.1"/>
    </source>
</evidence>
<protein>
    <submittedName>
        <fullName evidence="2">Alpha/beta hydrolase</fullName>
    </submittedName>
</protein>
<gene>
    <name evidence="2" type="ORF">JF543_04380</name>
</gene>
<dbReference type="Proteomes" id="UP000664385">
    <property type="component" value="Unassembled WGS sequence"/>
</dbReference>
<dbReference type="AlphaFoldDB" id="A0A939IU98"/>
<dbReference type="GO" id="GO:0046503">
    <property type="term" value="P:glycerolipid catabolic process"/>
    <property type="evidence" value="ECO:0007669"/>
    <property type="project" value="TreeGrafter"/>
</dbReference>
<name>A0A939IU98_9MICO</name>
<dbReference type="InterPro" id="IPR029058">
    <property type="entry name" value="AB_hydrolase_fold"/>
</dbReference>
<dbReference type="RefSeq" id="WP_206822826.1">
    <property type="nucleotide sequence ID" value="NZ_JAEMWU010000001.1"/>
</dbReference>
<dbReference type="PANTHER" id="PTHR43433">
    <property type="entry name" value="HYDROLASE, ALPHA/BETA FOLD FAMILY PROTEIN"/>
    <property type="match status" value="1"/>
</dbReference>
<evidence type="ECO:0000313" key="3">
    <source>
        <dbReference type="Proteomes" id="UP000664385"/>
    </source>
</evidence>
<feature type="domain" description="AB hydrolase-1" evidence="1">
    <location>
        <begin position="32"/>
        <end position="281"/>
    </location>
</feature>
<reference evidence="2" key="1">
    <citation type="submission" date="2020-12" db="EMBL/GenBank/DDBJ databases">
        <title>PHA producing bacteria isolated from mangrove.</title>
        <authorList>
            <person name="Zheng W."/>
            <person name="Yu S."/>
            <person name="Huang Y."/>
        </authorList>
    </citation>
    <scope>NUCLEOTIDE SEQUENCE</scope>
    <source>
        <strain evidence="2">GN8-5</strain>
    </source>
</reference>
<sequence length="314" mass="33259">MCELSAASVDRFATAPSGTRICFRDAGDKDDPAIMLIAGLGEDLTSWTESVVTALVEQGLRVISIDNRDVGQSTFATTPPPGVWRQVLARPRADGYTLADMAQDAVGVLDHLGIERVHLVGRSMGGMIAQTIAATLPDRVASLTSIYSTTGAPRVGQPARSSLRMLMGPDPRNRTDAVRAHLRLTRHIAGKDFPIDDAVEAAIAARIWDRAAGDLGAGGARQIQAIQLSGDRTAQLRGITAPTLVINGDRDLLVAETGGAAAVRVIRGARHIVIPGMGHHMPESLVETITGYIGQHVDRVRQAVPSAHRKGTGQ</sequence>
<dbReference type="Gene3D" id="3.40.50.1820">
    <property type="entry name" value="alpha/beta hydrolase"/>
    <property type="match status" value="1"/>
</dbReference>
<dbReference type="EMBL" id="JAEMWU010000001">
    <property type="protein sequence ID" value="MBN8205191.1"/>
    <property type="molecule type" value="Genomic_DNA"/>
</dbReference>
<dbReference type="InterPro" id="IPR050471">
    <property type="entry name" value="AB_hydrolase"/>
</dbReference>
<comment type="caution">
    <text evidence="2">The sequence shown here is derived from an EMBL/GenBank/DDBJ whole genome shotgun (WGS) entry which is preliminary data.</text>
</comment>
<proteinExistence type="predicted"/>
<organism evidence="2 3">
    <name type="scientific">Microbacterium esteraromaticum</name>
    <dbReference type="NCBI Taxonomy" id="57043"/>
    <lineage>
        <taxon>Bacteria</taxon>
        <taxon>Bacillati</taxon>
        <taxon>Actinomycetota</taxon>
        <taxon>Actinomycetes</taxon>
        <taxon>Micrococcales</taxon>
        <taxon>Microbacteriaceae</taxon>
        <taxon>Microbacterium</taxon>
    </lineage>
</organism>
<dbReference type="GO" id="GO:0004806">
    <property type="term" value="F:triacylglycerol lipase activity"/>
    <property type="evidence" value="ECO:0007669"/>
    <property type="project" value="TreeGrafter"/>
</dbReference>
<dbReference type="Pfam" id="PF00561">
    <property type="entry name" value="Abhydrolase_1"/>
    <property type="match status" value="1"/>
</dbReference>
<keyword evidence="2" id="KW-0378">Hydrolase</keyword>
<dbReference type="InterPro" id="IPR000073">
    <property type="entry name" value="AB_hydrolase_1"/>
</dbReference>
<accession>A0A939IU98</accession>
<dbReference type="SUPFAM" id="SSF53474">
    <property type="entry name" value="alpha/beta-Hydrolases"/>
    <property type="match status" value="1"/>
</dbReference>
<evidence type="ECO:0000259" key="1">
    <source>
        <dbReference type="Pfam" id="PF00561"/>
    </source>
</evidence>